<evidence type="ECO:0000313" key="4">
    <source>
        <dbReference type="Proteomes" id="UP001244297"/>
    </source>
</evidence>
<feature type="domain" description="Ig-like SoxY" evidence="2">
    <location>
        <begin position="44"/>
        <end position="152"/>
    </location>
</feature>
<evidence type="ECO:0000256" key="1">
    <source>
        <dbReference type="SAM" id="SignalP"/>
    </source>
</evidence>
<feature type="signal peptide" evidence="1">
    <location>
        <begin position="1"/>
        <end position="29"/>
    </location>
</feature>
<sequence length="155" mass="16339">MTAQRPDRRRVLAGAAGTVLAVALRPAGAAPLPRTETTESAIRRFAGTSAIRPGRVTLDLPPLVENGNTVPLSVSVESPMIPADHVRRIGVFNERNPQPNVVTVHLGPEAGRAQVATRIRLADSQRITAIAEMSDGTYWSASADAIVTLAACLEG</sequence>
<dbReference type="Pfam" id="PF13501">
    <property type="entry name" value="SoxY"/>
    <property type="match status" value="1"/>
</dbReference>
<dbReference type="PROSITE" id="PS51318">
    <property type="entry name" value="TAT"/>
    <property type="match status" value="1"/>
</dbReference>
<dbReference type="InterPro" id="IPR030997">
    <property type="entry name" value="SoxY_para_1"/>
</dbReference>
<dbReference type="EMBL" id="JAUFPT010000083">
    <property type="protein sequence ID" value="MDN3573801.1"/>
    <property type="molecule type" value="Genomic_DNA"/>
</dbReference>
<keyword evidence="1" id="KW-0732">Signal</keyword>
<protein>
    <submittedName>
        <fullName evidence="3">SoxY-related AACIE arm protein</fullName>
    </submittedName>
</protein>
<reference evidence="4" key="1">
    <citation type="journal article" date="2019" name="Int. J. Syst. Evol. Microbiol.">
        <title>The Global Catalogue of Microorganisms (GCM) 10K type strain sequencing project: providing services to taxonomists for standard genome sequencing and annotation.</title>
        <authorList>
            <consortium name="The Broad Institute Genomics Platform"/>
            <consortium name="The Broad Institute Genome Sequencing Center for Infectious Disease"/>
            <person name="Wu L."/>
            <person name="Ma J."/>
        </authorList>
    </citation>
    <scope>NUCLEOTIDE SEQUENCE [LARGE SCALE GENOMIC DNA]</scope>
    <source>
        <strain evidence="4">CECT 7806</strain>
    </source>
</reference>
<dbReference type="PIRSF" id="PIRSF010312">
    <property type="entry name" value="Sulphur_oxidation_SoxY"/>
    <property type="match status" value="1"/>
</dbReference>
<dbReference type="InterPro" id="IPR006311">
    <property type="entry name" value="TAT_signal"/>
</dbReference>
<comment type="caution">
    <text evidence="3">The sequence shown here is derived from an EMBL/GenBank/DDBJ whole genome shotgun (WGS) entry which is preliminary data.</text>
</comment>
<proteinExistence type="predicted"/>
<dbReference type="RefSeq" id="WP_238291218.1">
    <property type="nucleotide sequence ID" value="NZ_BPQS01000034.1"/>
</dbReference>
<dbReference type="InterPro" id="IPR032711">
    <property type="entry name" value="SoxY"/>
</dbReference>
<dbReference type="NCBIfam" id="TIGR04487">
    <property type="entry name" value="SoxY_para_1"/>
    <property type="match status" value="1"/>
</dbReference>
<dbReference type="Proteomes" id="UP001244297">
    <property type="component" value="Unassembled WGS sequence"/>
</dbReference>
<evidence type="ECO:0000259" key="2">
    <source>
        <dbReference type="Pfam" id="PF13501"/>
    </source>
</evidence>
<dbReference type="Gene3D" id="2.60.40.2470">
    <property type="entry name" value="SoxY domain"/>
    <property type="match status" value="1"/>
</dbReference>
<keyword evidence="4" id="KW-1185">Reference proteome</keyword>
<name>A0ABT8AV97_9HYPH</name>
<organism evidence="3 4">
    <name type="scientific">Methylobacterium longum</name>
    <dbReference type="NCBI Taxonomy" id="767694"/>
    <lineage>
        <taxon>Bacteria</taxon>
        <taxon>Pseudomonadati</taxon>
        <taxon>Pseudomonadota</taxon>
        <taxon>Alphaproteobacteria</taxon>
        <taxon>Hyphomicrobiales</taxon>
        <taxon>Methylobacteriaceae</taxon>
        <taxon>Methylobacterium</taxon>
    </lineage>
</organism>
<accession>A0ABT8AV97</accession>
<feature type="chain" id="PRO_5047492583" evidence="1">
    <location>
        <begin position="30"/>
        <end position="155"/>
    </location>
</feature>
<gene>
    <name evidence="3" type="ORF">QWZ18_24690</name>
</gene>
<dbReference type="InterPro" id="IPR038162">
    <property type="entry name" value="SoxY_sf"/>
</dbReference>
<evidence type="ECO:0000313" key="3">
    <source>
        <dbReference type="EMBL" id="MDN3573801.1"/>
    </source>
</evidence>
<dbReference type="InterPro" id="IPR016568">
    <property type="entry name" value="Sulphur_oxidation_SoxY"/>
</dbReference>